<evidence type="ECO:0000313" key="4">
    <source>
        <dbReference type="Proteomes" id="UP001610563"/>
    </source>
</evidence>
<dbReference type="InterPro" id="IPR036638">
    <property type="entry name" value="HLH_DNA-bd_sf"/>
</dbReference>
<evidence type="ECO:0000259" key="2">
    <source>
        <dbReference type="PROSITE" id="PS50888"/>
    </source>
</evidence>
<comment type="caution">
    <text evidence="3">The sequence shown here is derived from an EMBL/GenBank/DDBJ whole genome shotgun (WGS) entry which is preliminary data.</text>
</comment>
<feature type="region of interest" description="Disordered" evidence="1">
    <location>
        <begin position="115"/>
        <end position="134"/>
    </location>
</feature>
<organism evidence="3 4">
    <name type="scientific">Aspergillus keveii</name>
    <dbReference type="NCBI Taxonomy" id="714993"/>
    <lineage>
        <taxon>Eukaryota</taxon>
        <taxon>Fungi</taxon>
        <taxon>Dikarya</taxon>
        <taxon>Ascomycota</taxon>
        <taxon>Pezizomycotina</taxon>
        <taxon>Eurotiomycetes</taxon>
        <taxon>Eurotiomycetidae</taxon>
        <taxon>Eurotiales</taxon>
        <taxon>Aspergillaceae</taxon>
        <taxon>Aspergillus</taxon>
        <taxon>Aspergillus subgen. Nidulantes</taxon>
    </lineage>
</organism>
<dbReference type="SUPFAM" id="SSF47459">
    <property type="entry name" value="HLH, helix-loop-helix DNA-binding domain"/>
    <property type="match status" value="1"/>
</dbReference>
<feature type="domain" description="BHLH" evidence="2">
    <location>
        <begin position="51"/>
        <end position="109"/>
    </location>
</feature>
<dbReference type="Proteomes" id="UP001610563">
    <property type="component" value="Unassembled WGS sequence"/>
</dbReference>
<dbReference type="EMBL" id="JBFTWV010000051">
    <property type="protein sequence ID" value="KAL2793931.1"/>
    <property type="molecule type" value="Genomic_DNA"/>
</dbReference>
<evidence type="ECO:0000256" key="1">
    <source>
        <dbReference type="SAM" id="MobiDB-lite"/>
    </source>
</evidence>
<accession>A0ABR4G4G8</accession>
<dbReference type="InterPro" id="IPR011598">
    <property type="entry name" value="bHLH_dom"/>
</dbReference>
<proteinExistence type="predicted"/>
<name>A0ABR4G4G8_9EURO</name>
<gene>
    <name evidence="3" type="ORF">BJX66DRAFT_338362</name>
</gene>
<protein>
    <recommendedName>
        <fullName evidence="2">BHLH domain-containing protein</fullName>
    </recommendedName>
</protein>
<keyword evidence="4" id="KW-1185">Reference proteome</keyword>
<reference evidence="3 4" key="1">
    <citation type="submission" date="2024-07" db="EMBL/GenBank/DDBJ databases">
        <title>Section-level genome sequencing and comparative genomics of Aspergillus sections Usti and Cavernicolus.</title>
        <authorList>
            <consortium name="Lawrence Berkeley National Laboratory"/>
            <person name="Nybo J.L."/>
            <person name="Vesth T.C."/>
            <person name="Theobald S."/>
            <person name="Frisvad J.C."/>
            <person name="Larsen T.O."/>
            <person name="Kjaerboelling I."/>
            <person name="Rothschild-Mancinelli K."/>
            <person name="Lyhne E.K."/>
            <person name="Kogle M.E."/>
            <person name="Barry K."/>
            <person name="Clum A."/>
            <person name="Na H."/>
            <person name="Ledsgaard L."/>
            <person name="Lin J."/>
            <person name="Lipzen A."/>
            <person name="Kuo A."/>
            <person name="Riley R."/>
            <person name="Mondo S."/>
            <person name="Labutti K."/>
            <person name="Haridas S."/>
            <person name="Pangalinan J."/>
            <person name="Salamov A.A."/>
            <person name="Simmons B.A."/>
            <person name="Magnuson J.K."/>
            <person name="Chen J."/>
            <person name="Drula E."/>
            <person name="Henrissat B."/>
            <person name="Wiebenga A."/>
            <person name="Lubbers R.J."/>
            <person name="Gomes A.C."/>
            <person name="Makela M.R."/>
            <person name="Stajich J."/>
            <person name="Grigoriev I.V."/>
            <person name="Mortensen U.H."/>
            <person name="De Vries R.P."/>
            <person name="Baker S.E."/>
            <person name="Andersen M.R."/>
        </authorList>
    </citation>
    <scope>NUCLEOTIDE SEQUENCE [LARGE SCALE GENOMIC DNA]</scope>
    <source>
        <strain evidence="3 4">CBS 209.92</strain>
    </source>
</reference>
<feature type="region of interest" description="Disordered" evidence="1">
    <location>
        <begin position="1"/>
        <end position="31"/>
    </location>
</feature>
<dbReference type="PROSITE" id="PS50888">
    <property type="entry name" value="BHLH"/>
    <property type="match status" value="1"/>
</dbReference>
<evidence type="ECO:0000313" key="3">
    <source>
        <dbReference type="EMBL" id="KAL2793931.1"/>
    </source>
</evidence>
<dbReference type="Gene3D" id="4.10.280.10">
    <property type="entry name" value="Helix-loop-helix DNA-binding domain"/>
    <property type="match status" value="1"/>
</dbReference>
<sequence length="134" mass="14251">MSTSLTDRSTPLGRAPSGKKRNSVSSAKGKLIEIRPKGSVVLVAPGDPTEFKRKQHAQAQKNQRDRMKAALDRIAQIMEGGGVNTGTTASTGATKVELLEAAIGYMQRLQGQIEEMRGGTTRPSETTDGACPVK</sequence>